<keyword evidence="2" id="KW-0812">Transmembrane</keyword>
<keyword evidence="4" id="KW-1185">Reference proteome</keyword>
<accession>A0AAV8VZU0</accession>
<organism evidence="3 4">
    <name type="scientific">Exocentrus adspersus</name>
    <dbReference type="NCBI Taxonomy" id="1586481"/>
    <lineage>
        <taxon>Eukaryota</taxon>
        <taxon>Metazoa</taxon>
        <taxon>Ecdysozoa</taxon>
        <taxon>Arthropoda</taxon>
        <taxon>Hexapoda</taxon>
        <taxon>Insecta</taxon>
        <taxon>Pterygota</taxon>
        <taxon>Neoptera</taxon>
        <taxon>Endopterygota</taxon>
        <taxon>Coleoptera</taxon>
        <taxon>Polyphaga</taxon>
        <taxon>Cucujiformia</taxon>
        <taxon>Chrysomeloidea</taxon>
        <taxon>Cerambycidae</taxon>
        <taxon>Lamiinae</taxon>
        <taxon>Acanthocinini</taxon>
        <taxon>Exocentrus</taxon>
    </lineage>
</organism>
<sequence>YRWRCLLAATGAEPAPTSGLITFSTKPRPCPWTPAKGAFSPGGFVPPPPRPHFLDDSATPDGLTTCDLCSWAWQNGNGAFAFDTTREVTGEWMLTLVIVSLVSALIGAIVMITVLHCKRMKAPTPSDTEHGDAASPRTLNSRPPISTPDDKEISAITPTTFPCLQNNATSNNGVWSWLSRRSTATPSQLNTPPTSPAENHYTHMEDGTCYNSVGEALYAELDRDSSAEDDNDRDSNSPAYQNSAYTDPDAQISSAPSSAYYSDLSVTTVPDRAYEVVGLVTMPSWDPGNGTGDPRRSGGARLAAISESVSVPSDYV</sequence>
<dbReference type="Proteomes" id="UP001159042">
    <property type="component" value="Unassembled WGS sequence"/>
</dbReference>
<dbReference type="EMBL" id="JANEYG010000016">
    <property type="protein sequence ID" value="KAJ8919854.1"/>
    <property type="molecule type" value="Genomic_DNA"/>
</dbReference>
<evidence type="ECO:0000256" key="1">
    <source>
        <dbReference type="SAM" id="MobiDB-lite"/>
    </source>
</evidence>
<evidence type="ECO:0000256" key="2">
    <source>
        <dbReference type="SAM" id="Phobius"/>
    </source>
</evidence>
<feature type="region of interest" description="Disordered" evidence="1">
    <location>
        <begin position="281"/>
        <end position="300"/>
    </location>
</feature>
<feature type="region of interest" description="Disordered" evidence="1">
    <location>
        <begin position="223"/>
        <end position="253"/>
    </location>
</feature>
<feature type="compositionally biased region" description="Polar residues" evidence="1">
    <location>
        <begin position="236"/>
        <end position="253"/>
    </location>
</feature>
<evidence type="ECO:0000313" key="4">
    <source>
        <dbReference type="Proteomes" id="UP001159042"/>
    </source>
</evidence>
<keyword evidence="2" id="KW-1133">Transmembrane helix</keyword>
<evidence type="ECO:0000313" key="3">
    <source>
        <dbReference type="EMBL" id="KAJ8919854.1"/>
    </source>
</evidence>
<dbReference type="AlphaFoldDB" id="A0AAV8VZU0"/>
<feature type="region of interest" description="Disordered" evidence="1">
    <location>
        <begin position="182"/>
        <end position="206"/>
    </location>
</feature>
<reference evidence="3 4" key="1">
    <citation type="journal article" date="2023" name="Insect Mol. Biol.">
        <title>Genome sequencing provides insights into the evolution of gene families encoding plant cell wall-degrading enzymes in longhorned beetles.</title>
        <authorList>
            <person name="Shin N.R."/>
            <person name="Okamura Y."/>
            <person name="Kirsch R."/>
            <person name="Pauchet Y."/>
        </authorList>
    </citation>
    <scope>NUCLEOTIDE SEQUENCE [LARGE SCALE GENOMIC DNA]</scope>
    <source>
        <strain evidence="3">EAD_L_NR</strain>
    </source>
</reference>
<feature type="region of interest" description="Disordered" evidence="1">
    <location>
        <begin position="122"/>
        <end position="164"/>
    </location>
</feature>
<feature type="non-terminal residue" evidence="3">
    <location>
        <position position="1"/>
    </location>
</feature>
<proteinExistence type="predicted"/>
<protein>
    <submittedName>
        <fullName evidence="3">Uncharacterized protein</fullName>
    </submittedName>
</protein>
<name>A0AAV8VZU0_9CUCU</name>
<feature type="transmembrane region" description="Helical" evidence="2">
    <location>
        <begin position="92"/>
        <end position="115"/>
    </location>
</feature>
<keyword evidence="2" id="KW-0472">Membrane</keyword>
<gene>
    <name evidence="3" type="ORF">NQ315_006383</name>
</gene>
<feature type="compositionally biased region" description="Polar residues" evidence="1">
    <location>
        <begin position="182"/>
        <end position="192"/>
    </location>
</feature>
<comment type="caution">
    <text evidence="3">The sequence shown here is derived from an EMBL/GenBank/DDBJ whole genome shotgun (WGS) entry which is preliminary data.</text>
</comment>